<evidence type="ECO:0000256" key="1">
    <source>
        <dbReference type="ARBA" id="ARBA00023015"/>
    </source>
</evidence>
<dbReference type="Gene3D" id="1.20.120.530">
    <property type="entry name" value="GntR ligand-binding domain-like"/>
    <property type="match status" value="1"/>
</dbReference>
<protein>
    <submittedName>
        <fullName evidence="5">GntR family transcriptional regulator</fullName>
    </submittedName>
</protein>
<comment type="caution">
    <text evidence="5">The sequence shown here is derived from an EMBL/GenBank/DDBJ whole genome shotgun (WGS) entry which is preliminary data.</text>
</comment>
<dbReference type="PANTHER" id="PTHR43537">
    <property type="entry name" value="TRANSCRIPTIONAL REGULATOR, GNTR FAMILY"/>
    <property type="match status" value="1"/>
</dbReference>
<dbReference type="Gene3D" id="1.10.10.10">
    <property type="entry name" value="Winged helix-like DNA-binding domain superfamily/Winged helix DNA-binding domain"/>
    <property type="match status" value="1"/>
</dbReference>
<feature type="domain" description="HTH gntR-type" evidence="4">
    <location>
        <begin position="8"/>
        <end position="78"/>
    </location>
</feature>
<reference key="1">
    <citation type="submission" date="2017-08" db="EMBL/GenBank/DDBJ databases">
        <title>A dynamic microbial community with high functional redundancy inhabits the cold, oxic subseafloor aquifer.</title>
        <authorList>
            <person name="Tully B.J."/>
            <person name="Wheat C.G."/>
            <person name="Glazer B.T."/>
            <person name="Huber J.A."/>
        </authorList>
    </citation>
    <scope>NUCLEOTIDE SEQUENCE [LARGE SCALE GENOMIC DNA]</scope>
</reference>
<dbReference type="Pfam" id="PF07729">
    <property type="entry name" value="FCD"/>
    <property type="match status" value="1"/>
</dbReference>
<organism evidence="5">
    <name type="scientific">OCS116 cluster bacterium</name>
    <dbReference type="NCBI Taxonomy" id="2030921"/>
    <lineage>
        <taxon>Bacteria</taxon>
        <taxon>Pseudomonadati</taxon>
        <taxon>Pseudomonadota</taxon>
        <taxon>Alphaproteobacteria</taxon>
        <taxon>OCS116 cluster</taxon>
    </lineage>
</organism>
<accession>A0A2A4Z0E2</accession>
<dbReference type="GO" id="GO:0003677">
    <property type="term" value="F:DNA binding"/>
    <property type="evidence" value="ECO:0007669"/>
    <property type="project" value="UniProtKB-KW"/>
</dbReference>
<dbReference type="PANTHER" id="PTHR43537:SF5">
    <property type="entry name" value="UXU OPERON TRANSCRIPTIONAL REGULATOR"/>
    <property type="match status" value="1"/>
</dbReference>
<proteinExistence type="predicted"/>
<keyword evidence="1" id="KW-0805">Transcription regulation</keyword>
<dbReference type="PROSITE" id="PS50949">
    <property type="entry name" value="HTH_GNTR"/>
    <property type="match status" value="1"/>
</dbReference>
<dbReference type="SMART" id="SM00345">
    <property type="entry name" value="HTH_GNTR"/>
    <property type="match status" value="1"/>
</dbReference>
<dbReference type="EMBL" id="NVUS01000012">
    <property type="protein sequence ID" value="PCJ00351.1"/>
    <property type="molecule type" value="Genomic_DNA"/>
</dbReference>
<evidence type="ECO:0000313" key="5">
    <source>
        <dbReference type="EMBL" id="PCJ00351.1"/>
    </source>
</evidence>
<dbReference type="InterPro" id="IPR036388">
    <property type="entry name" value="WH-like_DNA-bd_sf"/>
</dbReference>
<sequence length="241" mass="26935">MFKPVNTARAFEIISEQIRLEIESKRLRPGDKLPPERELAVQFGVSRNAVREALRNLESAGVIGMQKGVHGGAFVQKGGYDGVTQSIRDMLSLGRITLNNLTEARLEIMGVVLRLAAARATDEDFNKLDRNLEDSRLAIVEKRHEDQMKLTADFYYLLAKSTQNFAMVLLTTPMAEVVHRFVTAAEIQATESVIASRSELLGHLRNRDSDKAVENMSAHLKTVHEAILRRFPDGTIPVVEV</sequence>
<dbReference type="PRINTS" id="PR00035">
    <property type="entry name" value="HTHGNTR"/>
</dbReference>
<dbReference type="InterPro" id="IPR036390">
    <property type="entry name" value="WH_DNA-bd_sf"/>
</dbReference>
<evidence type="ECO:0000256" key="3">
    <source>
        <dbReference type="ARBA" id="ARBA00023163"/>
    </source>
</evidence>
<gene>
    <name evidence="5" type="ORF">COB13_10040</name>
</gene>
<dbReference type="SUPFAM" id="SSF48008">
    <property type="entry name" value="GntR ligand-binding domain-like"/>
    <property type="match status" value="1"/>
</dbReference>
<keyword evidence="3" id="KW-0804">Transcription</keyword>
<keyword evidence="2" id="KW-0238">DNA-binding</keyword>
<evidence type="ECO:0000259" key="4">
    <source>
        <dbReference type="PROSITE" id="PS50949"/>
    </source>
</evidence>
<dbReference type="SMART" id="SM00895">
    <property type="entry name" value="FCD"/>
    <property type="match status" value="1"/>
</dbReference>
<dbReference type="CDD" id="cd07377">
    <property type="entry name" value="WHTH_GntR"/>
    <property type="match status" value="1"/>
</dbReference>
<dbReference type="AlphaFoldDB" id="A0A2A4Z0E2"/>
<dbReference type="InterPro" id="IPR008920">
    <property type="entry name" value="TF_FadR/GntR_C"/>
</dbReference>
<dbReference type="Pfam" id="PF00392">
    <property type="entry name" value="GntR"/>
    <property type="match status" value="1"/>
</dbReference>
<name>A0A2A4Z0E2_9PROT</name>
<dbReference type="InterPro" id="IPR011711">
    <property type="entry name" value="GntR_C"/>
</dbReference>
<dbReference type="InterPro" id="IPR000524">
    <property type="entry name" value="Tscrpt_reg_HTH_GntR"/>
</dbReference>
<dbReference type="GO" id="GO:0003700">
    <property type="term" value="F:DNA-binding transcription factor activity"/>
    <property type="evidence" value="ECO:0007669"/>
    <property type="project" value="InterPro"/>
</dbReference>
<evidence type="ECO:0000256" key="2">
    <source>
        <dbReference type="ARBA" id="ARBA00023125"/>
    </source>
</evidence>
<dbReference type="SUPFAM" id="SSF46785">
    <property type="entry name" value="Winged helix' DNA-binding domain"/>
    <property type="match status" value="1"/>
</dbReference>
<reference evidence="5" key="2">
    <citation type="journal article" date="2018" name="ISME J.">
        <title>A dynamic microbial community with high functional redundancy inhabits the cold, oxic subseafloor aquifer.</title>
        <authorList>
            <person name="Tully B.J."/>
            <person name="Wheat C.G."/>
            <person name="Glazer B.T."/>
            <person name="Huber J.A."/>
        </authorList>
    </citation>
    <scope>NUCLEOTIDE SEQUENCE</scope>
    <source>
        <strain evidence="5">NORP83</strain>
    </source>
</reference>